<evidence type="ECO:0000313" key="2">
    <source>
        <dbReference type="EMBL" id="MEM4986253.1"/>
    </source>
</evidence>
<name>A0ABU9PQI7_9BURK</name>
<proteinExistence type="predicted"/>
<keyword evidence="3" id="KW-1185">Reference proteome</keyword>
<dbReference type="EMBL" id="JBANDC010000002">
    <property type="protein sequence ID" value="MEM4986253.1"/>
    <property type="molecule type" value="Genomic_DNA"/>
</dbReference>
<protein>
    <submittedName>
        <fullName evidence="2">Uncharacterized protein</fullName>
    </submittedName>
</protein>
<organism evidence="2 3">
    <name type="scientific">Collimonas rhizosphaerae</name>
    <dbReference type="NCBI Taxonomy" id="3126357"/>
    <lineage>
        <taxon>Bacteria</taxon>
        <taxon>Pseudomonadati</taxon>
        <taxon>Pseudomonadota</taxon>
        <taxon>Betaproteobacteria</taxon>
        <taxon>Burkholderiales</taxon>
        <taxon>Oxalobacteraceae</taxon>
        <taxon>Collimonas</taxon>
    </lineage>
</organism>
<reference evidence="2 3" key="1">
    <citation type="submission" date="2024-02" db="EMBL/GenBank/DDBJ databases">
        <title>Draft genome sequence of Collimonas sp. strain H4R21, an effective mineral-weathering bacterial strain isolated from the beech rhizosphere.</title>
        <authorList>
            <person name="Morin E."/>
            <person name="Uroz S."/>
            <person name="Leveau J.H.J."/>
            <person name="Kumar R."/>
            <person name="Rey M.W."/>
            <person name="Pham J."/>
        </authorList>
    </citation>
    <scope>NUCLEOTIDE SEQUENCE [LARGE SCALE GENOMIC DNA]</scope>
    <source>
        <strain evidence="2 3">H4R21</strain>
    </source>
</reference>
<accession>A0ABU9PQI7</accession>
<dbReference type="Proteomes" id="UP001495910">
    <property type="component" value="Unassembled WGS sequence"/>
</dbReference>
<comment type="caution">
    <text evidence="2">The sequence shown here is derived from an EMBL/GenBank/DDBJ whole genome shotgun (WGS) entry which is preliminary data.</text>
</comment>
<feature type="region of interest" description="Disordered" evidence="1">
    <location>
        <begin position="204"/>
        <end position="223"/>
    </location>
</feature>
<evidence type="ECO:0000256" key="1">
    <source>
        <dbReference type="SAM" id="MobiDB-lite"/>
    </source>
</evidence>
<dbReference type="RefSeq" id="WP_342828071.1">
    <property type="nucleotide sequence ID" value="NZ_JBANDC010000002.1"/>
</dbReference>
<evidence type="ECO:0000313" key="3">
    <source>
        <dbReference type="Proteomes" id="UP001495910"/>
    </source>
</evidence>
<feature type="compositionally biased region" description="Basic and acidic residues" evidence="1">
    <location>
        <begin position="207"/>
        <end position="217"/>
    </location>
</feature>
<gene>
    <name evidence="2" type="ORF">V8G57_02515</name>
</gene>
<sequence length="252" mass="27818">MLELKEAFGRYMGRYYASLTPTTRAMKSFVERGISKSIVWAPDRMIDQVQDMLAAWRKNDNDGGPGSSAHLPVMIVATGKDYSPVLGDFSRQVPEPEWVTLPGDPLSRIFQLRQMQGERRAQIVICAAEDETARSMAAQFTLFIAAVVNRRFDATYRFAGINHQWPVMLEATDVPAMNIDSGQKNLTILAIDLTLKETIPLFSGPKAGEEHDGKGDGSADNPHGYPALKKMVSYDLVQNVHSNVADGTLDVS</sequence>